<feature type="region of interest" description="Disordered" evidence="1">
    <location>
        <begin position="1"/>
        <end position="80"/>
    </location>
</feature>
<accession>Q91TJ5</accession>
<keyword evidence="3" id="KW-1185">Reference proteome</keyword>
<dbReference type="EMBL" id="AF281817">
    <property type="protein sequence ID" value="AAK57152.1"/>
    <property type="molecule type" value="Genomic_DNA"/>
</dbReference>
<evidence type="ECO:0000313" key="3">
    <source>
        <dbReference type="Proteomes" id="UP000137095"/>
    </source>
</evidence>
<protein>
    <submittedName>
        <fullName evidence="2">T108</fullName>
    </submittedName>
</protein>
<dbReference type="KEGG" id="vg:921149"/>
<sequence>MFAHEEAATYREPENTHGSTDRMTARPAARVRTHGRTNHSPHVPLGSTRLVAPRPRQSIIHPSVSPSPPPSRLSARVPSPIVRPSVHLSIRPSTRSDGRSVKRSVDRFRLVCVICFEVLEALNPGRKKRQN</sequence>
<dbReference type="GeneID" id="921149"/>
<evidence type="ECO:0000313" key="2">
    <source>
        <dbReference type="EMBL" id="AAK57152.1"/>
    </source>
</evidence>
<dbReference type="Proteomes" id="UP000137095">
    <property type="component" value="Segment"/>
</dbReference>
<feature type="compositionally biased region" description="Basic residues" evidence="1">
    <location>
        <begin position="29"/>
        <end position="39"/>
    </location>
</feature>
<organismHost>
    <name type="scientific">Tupaia belangeri</name>
    <name type="common">Common tree shrew</name>
    <name type="synonym">Tupaia glis belangeri</name>
    <dbReference type="NCBI Taxonomy" id="37347"/>
</organismHost>
<feature type="compositionally biased region" description="Basic and acidic residues" evidence="1">
    <location>
        <begin position="1"/>
        <end position="24"/>
    </location>
</feature>
<dbReference type="RefSeq" id="NP_116457.1">
    <property type="nucleotide sequence ID" value="NC_002794.1"/>
</dbReference>
<name>Q91TJ5_TUHV1</name>
<proteinExistence type="predicted"/>
<organism evidence="2 3">
    <name type="scientific">Tupaiid herpesvirus 1 (strain 1)</name>
    <name type="common">TuHV-1</name>
    <name type="synonym">Herpesvirus tupaia (strain 1)</name>
    <dbReference type="NCBI Taxonomy" id="10397"/>
    <lineage>
        <taxon>Viruses</taxon>
        <taxon>Duplodnaviria</taxon>
        <taxon>Heunggongvirae</taxon>
        <taxon>Peploviricota</taxon>
        <taxon>Herviviricetes</taxon>
        <taxon>Herpesvirales</taxon>
        <taxon>Orthoherpesviridae</taxon>
        <taxon>Betaherpesvirinae</taxon>
        <taxon>Quwivirus</taxon>
        <taxon>Quwivirus tupaiidbeta1</taxon>
    </lineage>
</organism>
<evidence type="ECO:0000256" key="1">
    <source>
        <dbReference type="SAM" id="MobiDB-lite"/>
    </source>
</evidence>
<reference evidence="2 3" key="1">
    <citation type="journal article" date="2001" name="J. Virol.">
        <title>Analysis and characterization of the complete genome of tupaia (tree shrew) herpesvirus.</title>
        <authorList>
            <person name="Bahr U."/>
            <person name="Darai G."/>
        </authorList>
    </citation>
    <scope>NUCLEOTIDE SEQUENCE [LARGE SCALE GENOMIC DNA]</scope>
    <source>
        <strain evidence="2">2</strain>
    </source>
</reference>